<name>A0AAE4R0S8_9ACTN</name>
<dbReference type="Gene3D" id="1.10.260.40">
    <property type="entry name" value="lambda repressor-like DNA-binding domains"/>
    <property type="match status" value="1"/>
</dbReference>
<proteinExistence type="predicted"/>
<dbReference type="Proteomes" id="UP001185873">
    <property type="component" value="Unassembled WGS sequence"/>
</dbReference>
<dbReference type="AlphaFoldDB" id="A0AAE4R0S8"/>
<dbReference type="InterPro" id="IPR001387">
    <property type="entry name" value="Cro/C1-type_HTH"/>
</dbReference>
<evidence type="ECO:0000313" key="3">
    <source>
        <dbReference type="Proteomes" id="UP001185873"/>
    </source>
</evidence>
<dbReference type="EMBL" id="JAWLKJ010000003">
    <property type="protein sequence ID" value="MDV6300234.1"/>
    <property type="molecule type" value="Genomic_DNA"/>
</dbReference>
<evidence type="ECO:0000313" key="2">
    <source>
        <dbReference type="EMBL" id="MDV6300234.1"/>
    </source>
</evidence>
<sequence length="105" mass="11893">MERAMATRYRRRPKGTWMRLHSAHLLRAVVGPEPEKKMSARQLARYVGVHPSFIDHLVAERRRSCSPQVADRIAEALGVPTEFLFQEQVSSAERATDKHKAVSAA</sequence>
<feature type="domain" description="HTH cro/C1-type" evidence="1">
    <location>
        <begin position="35"/>
        <end position="84"/>
    </location>
</feature>
<dbReference type="Pfam" id="PF01381">
    <property type="entry name" value="HTH_3"/>
    <property type="match status" value="1"/>
</dbReference>
<organism evidence="2 3">
    <name type="scientific">Dietzia maris</name>
    <dbReference type="NCBI Taxonomy" id="37915"/>
    <lineage>
        <taxon>Bacteria</taxon>
        <taxon>Bacillati</taxon>
        <taxon>Actinomycetota</taxon>
        <taxon>Actinomycetes</taxon>
        <taxon>Mycobacteriales</taxon>
        <taxon>Dietziaceae</taxon>
        <taxon>Dietzia</taxon>
    </lineage>
</organism>
<dbReference type="GO" id="GO:0003677">
    <property type="term" value="F:DNA binding"/>
    <property type="evidence" value="ECO:0007669"/>
    <property type="project" value="InterPro"/>
</dbReference>
<comment type="caution">
    <text evidence="2">The sequence shown here is derived from an EMBL/GenBank/DDBJ whole genome shotgun (WGS) entry which is preliminary data.</text>
</comment>
<dbReference type="SMART" id="SM00530">
    <property type="entry name" value="HTH_XRE"/>
    <property type="match status" value="1"/>
</dbReference>
<reference evidence="2" key="1">
    <citation type="submission" date="2023-10" db="EMBL/GenBank/DDBJ databases">
        <title>Development of a sustainable strategy for remediation of hydrocarbon-contaminated territories based on the waste exchange concept.</title>
        <authorList>
            <person name="Krivoruchko A."/>
        </authorList>
    </citation>
    <scope>NUCLEOTIDE SEQUENCE</scope>
    <source>
        <strain evidence="2">IEGM 1175</strain>
    </source>
</reference>
<evidence type="ECO:0000259" key="1">
    <source>
        <dbReference type="PROSITE" id="PS50943"/>
    </source>
</evidence>
<dbReference type="InterPro" id="IPR010982">
    <property type="entry name" value="Lambda_DNA-bd_dom_sf"/>
</dbReference>
<accession>A0AAE4R0S8</accession>
<dbReference type="SUPFAM" id="SSF47413">
    <property type="entry name" value="lambda repressor-like DNA-binding domains"/>
    <property type="match status" value="1"/>
</dbReference>
<dbReference type="PROSITE" id="PS50943">
    <property type="entry name" value="HTH_CROC1"/>
    <property type="match status" value="1"/>
</dbReference>
<dbReference type="CDD" id="cd00093">
    <property type="entry name" value="HTH_XRE"/>
    <property type="match status" value="1"/>
</dbReference>
<gene>
    <name evidence="2" type="ORF">R3P82_14095</name>
</gene>
<protein>
    <submittedName>
        <fullName evidence="2">Helix-turn-helix transcriptional regulator</fullName>
    </submittedName>
</protein>